<keyword evidence="7" id="KW-1185">Reference proteome</keyword>
<dbReference type="InterPro" id="IPR001647">
    <property type="entry name" value="HTH_TetR"/>
</dbReference>
<sequence>MSKKRQLLVDTALGLFYGYGIKSIGINEVLKVSGVAKRTLYSHFESKDDLVVAALAQRHQGFMSWLERKLSEVSSDEEVITYLFQALDDWFNDKEAELGHFRGCFFINTSAEFSDLDSDIAKYCRYHKEQVREVIAQKLSGEHPLLLDAICIMKEGAITTAHLTGNGTDVTRKCIAVLKSILQ</sequence>
<dbReference type="Pfam" id="PF00440">
    <property type="entry name" value="TetR_N"/>
    <property type="match status" value="1"/>
</dbReference>
<dbReference type="PANTHER" id="PTHR47506:SF3">
    <property type="entry name" value="HTH-TYPE TRANSCRIPTIONAL REGULATOR LMRA"/>
    <property type="match status" value="1"/>
</dbReference>
<gene>
    <name evidence="6" type="ORF">R2X38_03605</name>
</gene>
<dbReference type="EMBL" id="JAWJZI010000001">
    <property type="protein sequence ID" value="MDV5168086.1"/>
    <property type="molecule type" value="Genomic_DNA"/>
</dbReference>
<dbReference type="SUPFAM" id="SSF46689">
    <property type="entry name" value="Homeodomain-like"/>
    <property type="match status" value="1"/>
</dbReference>
<dbReference type="PRINTS" id="PR00455">
    <property type="entry name" value="HTHTETR"/>
</dbReference>
<evidence type="ECO:0000256" key="3">
    <source>
        <dbReference type="ARBA" id="ARBA00023163"/>
    </source>
</evidence>
<dbReference type="InterPro" id="IPR009057">
    <property type="entry name" value="Homeodomain-like_sf"/>
</dbReference>
<accession>A0ABU3ZDB6</accession>
<protein>
    <submittedName>
        <fullName evidence="6">TetR/AcrR family transcriptional regulator</fullName>
    </submittedName>
</protein>
<dbReference type="InterPro" id="IPR036271">
    <property type="entry name" value="Tet_transcr_reg_TetR-rel_C_sf"/>
</dbReference>
<dbReference type="PANTHER" id="PTHR47506">
    <property type="entry name" value="TRANSCRIPTIONAL REGULATORY PROTEIN"/>
    <property type="match status" value="1"/>
</dbReference>
<keyword evidence="1" id="KW-0805">Transcription regulation</keyword>
<dbReference type="Gene3D" id="1.10.357.10">
    <property type="entry name" value="Tetracycline Repressor, domain 2"/>
    <property type="match status" value="1"/>
</dbReference>
<dbReference type="PROSITE" id="PS50977">
    <property type="entry name" value="HTH_TETR_2"/>
    <property type="match status" value="1"/>
</dbReference>
<evidence type="ECO:0000256" key="4">
    <source>
        <dbReference type="PROSITE-ProRule" id="PRU00335"/>
    </source>
</evidence>
<keyword evidence="2 4" id="KW-0238">DNA-binding</keyword>
<comment type="caution">
    <text evidence="6">The sequence shown here is derived from an EMBL/GenBank/DDBJ whole genome shotgun (WGS) entry which is preliminary data.</text>
</comment>
<organism evidence="6 7">
    <name type="scientific">Photobacterium rosenbergii</name>
    <dbReference type="NCBI Taxonomy" id="294936"/>
    <lineage>
        <taxon>Bacteria</taxon>
        <taxon>Pseudomonadati</taxon>
        <taxon>Pseudomonadota</taxon>
        <taxon>Gammaproteobacteria</taxon>
        <taxon>Vibrionales</taxon>
        <taxon>Vibrionaceae</taxon>
        <taxon>Photobacterium</taxon>
    </lineage>
</organism>
<evidence type="ECO:0000259" key="5">
    <source>
        <dbReference type="PROSITE" id="PS50977"/>
    </source>
</evidence>
<feature type="DNA-binding region" description="H-T-H motif" evidence="4">
    <location>
        <begin position="25"/>
        <end position="44"/>
    </location>
</feature>
<evidence type="ECO:0000256" key="2">
    <source>
        <dbReference type="ARBA" id="ARBA00023125"/>
    </source>
</evidence>
<evidence type="ECO:0000313" key="7">
    <source>
        <dbReference type="Proteomes" id="UP001186452"/>
    </source>
</evidence>
<evidence type="ECO:0000256" key="1">
    <source>
        <dbReference type="ARBA" id="ARBA00023015"/>
    </source>
</evidence>
<feature type="domain" description="HTH tetR-type" evidence="5">
    <location>
        <begin position="2"/>
        <end position="62"/>
    </location>
</feature>
<dbReference type="SUPFAM" id="SSF48498">
    <property type="entry name" value="Tetracyclin repressor-like, C-terminal domain"/>
    <property type="match status" value="1"/>
</dbReference>
<reference evidence="6 7" key="1">
    <citation type="submission" date="2023-10" db="EMBL/GenBank/DDBJ databases">
        <title>Marine bacteria isolated from horseshoe crab.</title>
        <authorList>
            <person name="Cheng T.H."/>
        </authorList>
    </citation>
    <scope>NUCLEOTIDE SEQUENCE [LARGE SCALE GENOMIC DNA]</scope>
    <source>
        <strain evidence="6 7">HSC6</strain>
    </source>
</reference>
<evidence type="ECO:0000313" key="6">
    <source>
        <dbReference type="EMBL" id="MDV5168086.1"/>
    </source>
</evidence>
<name>A0ABU3ZDB6_9GAMM</name>
<dbReference type="Proteomes" id="UP001186452">
    <property type="component" value="Unassembled WGS sequence"/>
</dbReference>
<proteinExistence type="predicted"/>
<keyword evidence="3" id="KW-0804">Transcription</keyword>
<dbReference type="RefSeq" id="WP_317520729.1">
    <property type="nucleotide sequence ID" value="NZ_JAWJZI010000001.1"/>
</dbReference>